<organism evidence="2 3">
    <name type="scientific">Cuscuta europaea</name>
    <name type="common">European dodder</name>
    <dbReference type="NCBI Taxonomy" id="41803"/>
    <lineage>
        <taxon>Eukaryota</taxon>
        <taxon>Viridiplantae</taxon>
        <taxon>Streptophyta</taxon>
        <taxon>Embryophyta</taxon>
        <taxon>Tracheophyta</taxon>
        <taxon>Spermatophyta</taxon>
        <taxon>Magnoliopsida</taxon>
        <taxon>eudicotyledons</taxon>
        <taxon>Gunneridae</taxon>
        <taxon>Pentapetalae</taxon>
        <taxon>asterids</taxon>
        <taxon>lamiids</taxon>
        <taxon>Solanales</taxon>
        <taxon>Convolvulaceae</taxon>
        <taxon>Cuscuteae</taxon>
        <taxon>Cuscuta</taxon>
        <taxon>Cuscuta subgen. Cuscuta</taxon>
    </lineage>
</organism>
<keyword evidence="3" id="KW-1185">Reference proteome</keyword>
<dbReference type="Proteomes" id="UP001152484">
    <property type="component" value="Unassembled WGS sequence"/>
</dbReference>
<keyword evidence="1" id="KW-0472">Membrane</keyword>
<keyword evidence="1" id="KW-1133">Transmembrane helix</keyword>
<keyword evidence="1" id="KW-0812">Transmembrane</keyword>
<dbReference type="PANTHER" id="PTHR31170">
    <property type="entry name" value="BNAC04G53230D PROTEIN"/>
    <property type="match status" value="1"/>
</dbReference>
<proteinExistence type="predicted"/>
<feature type="transmembrane region" description="Helical" evidence="1">
    <location>
        <begin position="463"/>
        <end position="490"/>
    </location>
</feature>
<dbReference type="EMBL" id="CAMAPE010000004">
    <property type="protein sequence ID" value="CAH9063888.1"/>
    <property type="molecule type" value="Genomic_DNA"/>
</dbReference>
<reference evidence="2" key="1">
    <citation type="submission" date="2022-07" db="EMBL/GenBank/DDBJ databases">
        <authorList>
            <person name="Macas J."/>
            <person name="Novak P."/>
            <person name="Neumann P."/>
        </authorList>
    </citation>
    <scope>NUCLEOTIDE SEQUENCE</scope>
</reference>
<dbReference type="AlphaFoldDB" id="A0A9P1DZ29"/>
<dbReference type="Pfam" id="PF03140">
    <property type="entry name" value="DUF247"/>
    <property type="match status" value="1"/>
</dbReference>
<comment type="caution">
    <text evidence="2">The sequence shown here is derived from an EMBL/GenBank/DDBJ whole genome shotgun (WGS) entry which is preliminary data.</text>
</comment>
<name>A0A9P1DZ29_CUSEU</name>
<evidence type="ECO:0000256" key="1">
    <source>
        <dbReference type="SAM" id="Phobius"/>
    </source>
</evidence>
<feature type="non-terminal residue" evidence="2">
    <location>
        <position position="495"/>
    </location>
</feature>
<evidence type="ECO:0000313" key="2">
    <source>
        <dbReference type="EMBL" id="CAH9063888.1"/>
    </source>
</evidence>
<sequence>MGDARIEIQSEFPNVAGSSSSSGGEKWNQDVVDRDRIRLMETALSADWQRRRLRKSADCCCIFRIPPSFGEGCYQPSMVSIGPYHHGREELKTMEENKRRSLATLLERTRKKMGLTLEDYFVKVKSVEGEARDCYSEAILLESHEFVEILVVDGCFIVELFRKVAGRIPYEEGDPILSLDWTFRSLMKDLTCLENQIPFVVLQALFDLTQSPDKPGYADRVALSSLALHFFSFEPSIRRPMNIWRGGESVVVGRHLLDFLRLSFVIEMPEPESPPSNPPGTARSDVTRCISNWRNPGCKTTVFVPVSHAIRCISMLRGAGIKVTRREGAQSVLAIRFKGSAIEMPPIRMDDFMAAFLRNCVAFEHCLECQYRSITKYAILLDGLIDTYEDVEVLCDQGILENHLGTKGEVATFVNELVKGVIVDDYILHGYLHKLFGEVNQYYNDSWNVYWAILKNKYFNSPWSIMSFFAAIVLLLLSVAQTLFAFLAYVNPPHG</sequence>
<evidence type="ECO:0000313" key="3">
    <source>
        <dbReference type="Proteomes" id="UP001152484"/>
    </source>
</evidence>
<dbReference type="OrthoDB" id="1589813at2759"/>
<dbReference type="InterPro" id="IPR004158">
    <property type="entry name" value="DUF247_pln"/>
</dbReference>
<protein>
    <submittedName>
        <fullName evidence="2">Uncharacterized protein</fullName>
    </submittedName>
</protein>
<gene>
    <name evidence="2" type="ORF">CEURO_LOCUS2126</name>
</gene>
<dbReference type="PANTHER" id="PTHR31170:SF21">
    <property type="match status" value="1"/>
</dbReference>
<accession>A0A9P1DZ29</accession>